<feature type="region of interest" description="Disordered" evidence="1">
    <location>
        <begin position="589"/>
        <end position="612"/>
    </location>
</feature>
<dbReference type="Proteomes" id="UP000054350">
    <property type="component" value="Unassembled WGS sequence"/>
</dbReference>
<evidence type="ECO:0000313" key="3">
    <source>
        <dbReference type="Proteomes" id="UP000054350"/>
    </source>
</evidence>
<accession>A0A0L0TAL1</accession>
<gene>
    <name evidence="2" type="ORF">AMAG_16103</name>
</gene>
<organism evidence="2 3">
    <name type="scientific">Allomyces macrogynus (strain ATCC 38327)</name>
    <name type="common">Allomyces javanicus var. macrogynus</name>
    <dbReference type="NCBI Taxonomy" id="578462"/>
    <lineage>
        <taxon>Eukaryota</taxon>
        <taxon>Fungi</taxon>
        <taxon>Fungi incertae sedis</taxon>
        <taxon>Blastocladiomycota</taxon>
        <taxon>Blastocladiomycetes</taxon>
        <taxon>Blastocladiales</taxon>
        <taxon>Blastocladiaceae</taxon>
        <taxon>Allomyces</taxon>
    </lineage>
</organism>
<reference evidence="3" key="2">
    <citation type="submission" date="2009-11" db="EMBL/GenBank/DDBJ databases">
        <title>The Genome Sequence of Allomyces macrogynus strain ATCC 38327.</title>
        <authorList>
            <consortium name="The Broad Institute Genome Sequencing Platform"/>
            <person name="Russ C."/>
            <person name="Cuomo C."/>
            <person name="Shea T."/>
            <person name="Young S.K."/>
            <person name="Zeng Q."/>
            <person name="Koehrsen M."/>
            <person name="Haas B."/>
            <person name="Borodovsky M."/>
            <person name="Guigo R."/>
            <person name="Alvarado L."/>
            <person name="Berlin A."/>
            <person name="Borenstein D."/>
            <person name="Chen Z."/>
            <person name="Engels R."/>
            <person name="Freedman E."/>
            <person name="Gellesch M."/>
            <person name="Goldberg J."/>
            <person name="Griggs A."/>
            <person name="Gujja S."/>
            <person name="Heiman D."/>
            <person name="Hepburn T."/>
            <person name="Howarth C."/>
            <person name="Jen D."/>
            <person name="Larson L."/>
            <person name="Lewis B."/>
            <person name="Mehta T."/>
            <person name="Park D."/>
            <person name="Pearson M."/>
            <person name="Roberts A."/>
            <person name="Saif S."/>
            <person name="Shenoy N."/>
            <person name="Sisk P."/>
            <person name="Stolte C."/>
            <person name="Sykes S."/>
            <person name="Walk T."/>
            <person name="White J."/>
            <person name="Yandava C."/>
            <person name="Burger G."/>
            <person name="Gray M.W."/>
            <person name="Holland P.W.H."/>
            <person name="King N."/>
            <person name="Lang F.B.F."/>
            <person name="Roger A.J."/>
            <person name="Ruiz-Trillo I."/>
            <person name="Lander E."/>
            <person name="Nusbaum C."/>
        </authorList>
    </citation>
    <scope>NUCLEOTIDE SEQUENCE [LARGE SCALE GENOMIC DNA]</scope>
    <source>
        <strain evidence="3">ATCC 38327</strain>
    </source>
</reference>
<dbReference type="EMBL" id="GG745374">
    <property type="protein sequence ID" value="KNE71797.1"/>
    <property type="molecule type" value="Genomic_DNA"/>
</dbReference>
<protein>
    <submittedName>
        <fullName evidence="2">Uncharacterized protein</fullName>
    </submittedName>
</protein>
<dbReference type="VEuPathDB" id="FungiDB:AMAG_16103"/>
<proteinExistence type="predicted"/>
<keyword evidence="3" id="KW-1185">Reference proteome</keyword>
<dbReference type="AlphaFoldDB" id="A0A0L0TAL1"/>
<name>A0A0L0TAL1_ALLM3</name>
<evidence type="ECO:0000313" key="2">
    <source>
        <dbReference type="EMBL" id="KNE71797.1"/>
    </source>
</evidence>
<reference evidence="2 3" key="1">
    <citation type="submission" date="2009-11" db="EMBL/GenBank/DDBJ databases">
        <title>Annotation of Allomyces macrogynus ATCC 38327.</title>
        <authorList>
            <consortium name="The Broad Institute Genome Sequencing Platform"/>
            <person name="Russ C."/>
            <person name="Cuomo C."/>
            <person name="Burger G."/>
            <person name="Gray M.W."/>
            <person name="Holland P.W.H."/>
            <person name="King N."/>
            <person name="Lang F.B.F."/>
            <person name="Roger A.J."/>
            <person name="Ruiz-Trillo I."/>
            <person name="Young S.K."/>
            <person name="Zeng Q."/>
            <person name="Gargeya S."/>
            <person name="Fitzgerald M."/>
            <person name="Haas B."/>
            <person name="Abouelleil A."/>
            <person name="Alvarado L."/>
            <person name="Arachchi H.M."/>
            <person name="Berlin A."/>
            <person name="Chapman S.B."/>
            <person name="Gearin G."/>
            <person name="Goldberg J."/>
            <person name="Griggs A."/>
            <person name="Gujja S."/>
            <person name="Hansen M."/>
            <person name="Heiman D."/>
            <person name="Howarth C."/>
            <person name="Larimer J."/>
            <person name="Lui A."/>
            <person name="MacDonald P.J.P."/>
            <person name="McCowen C."/>
            <person name="Montmayeur A."/>
            <person name="Murphy C."/>
            <person name="Neiman D."/>
            <person name="Pearson M."/>
            <person name="Priest M."/>
            <person name="Roberts A."/>
            <person name="Saif S."/>
            <person name="Shea T."/>
            <person name="Sisk P."/>
            <person name="Stolte C."/>
            <person name="Sykes S."/>
            <person name="Wortman J."/>
            <person name="Nusbaum C."/>
            <person name="Birren B."/>
        </authorList>
    </citation>
    <scope>NUCLEOTIDE SEQUENCE [LARGE SCALE GENOMIC DNA]</scope>
    <source>
        <strain evidence="2 3">ATCC 38327</strain>
    </source>
</reference>
<sequence>MDTPPSRILALPTELLQLVAAKYLEPLEALRFAAVSHATRAVVLPAVYARAVITSPNTLAALARAVGCGNDMLTHNHGIVVTNKNGSGDTGNDAAATQDASEITDHASNPPTLHPRALLKSISVAPRAINADVTADMIRTLARIVCTCPNLDTADCSPGGDEQELRAAWADQMRSVLHDIVSTLAPRRGRFSAPRHGLLPWIPVVVSDGPSAGMIATLAVESIDFALGHVGGVLLKRIQNHGPALPFPGAWRAASAQWSVAKARIVDDPDWVFTTPSPTVDDDARTADVAVTKCGLPSDPVPVWAAWTRQLTGWVNAMPETWVATFVPTVRSWRNLHSLSLGACQGISDTTVTPLMEALGMHLPHLRTLTLLQVEASYATLLPALGKLVDRGTVRDVMVLGFSARAATAAAADADAAPLPDAVADPIVFAPAITRIKLDQRFRSMQSSLLRPVFSIDPTAAARLTVLSLTGITLAAPAAPNSTNNPRMSFRVVPFFLPRPTDGAGPAQLSTLVLPSLRALRTDEPLRLPACPRLQCLVIENAAHYHCATVIADLLGSQFPTVRTAVVMNTFLTIAQTDRLAGTLAGLAGMGARPGSPRRPLPQAGSRAKSGEVRTSPVDVFLARNVARGLDGWLVAGASAPVADGHGEVDLDALGVEGGALQLIANEVGQKMVDRVLRAWQL</sequence>
<dbReference type="OrthoDB" id="5574610at2759"/>
<evidence type="ECO:0000256" key="1">
    <source>
        <dbReference type="SAM" id="MobiDB-lite"/>
    </source>
</evidence>